<keyword evidence="2" id="KW-0472">Membrane</keyword>
<evidence type="ECO:0000256" key="2">
    <source>
        <dbReference type="SAM" id="Phobius"/>
    </source>
</evidence>
<gene>
    <name evidence="3" type="ORF">DNFV4_01603</name>
</gene>
<reference evidence="3" key="1">
    <citation type="submission" date="2022-10" db="EMBL/GenBank/DDBJ databases">
        <authorList>
            <person name="Koch H."/>
        </authorList>
    </citation>
    <scope>NUCLEOTIDE SEQUENCE</scope>
    <source>
        <strain evidence="3">DNF</strain>
    </source>
</reference>
<keyword evidence="4" id="KW-1185">Reference proteome</keyword>
<feature type="region of interest" description="Disordered" evidence="1">
    <location>
        <begin position="42"/>
        <end position="61"/>
    </location>
</feature>
<feature type="transmembrane region" description="Helical" evidence="2">
    <location>
        <begin position="6"/>
        <end position="27"/>
    </location>
</feature>
<evidence type="ECO:0000256" key="1">
    <source>
        <dbReference type="SAM" id="MobiDB-lite"/>
    </source>
</evidence>
<dbReference type="RefSeq" id="WP_289268123.1">
    <property type="nucleotide sequence ID" value="NZ_OX365700.1"/>
</dbReference>
<proteinExistence type="predicted"/>
<protein>
    <submittedName>
        <fullName evidence="3">Uncharacterized protein</fullName>
    </submittedName>
</protein>
<dbReference type="EMBL" id="OX365700">
    <property type="protein sequence ID" value="CAI4031174.1"/>
    <property type="molecule type" value="Genomic_DNA"/>
</dbReference>
<keyword evidence="2" id="KW-0812">Transmembrane</keyword>
<dbReference type="Proteomes" id="UP001179121">
    <property type="component" value="Chromosome"/>
</dbReference>
<organism evidence="3 4">
    <name type="scientific">Nitrospira tepida</name>
    <dbReference type="NCBI Taxonomy" id="2973512"/>
    <lineage>
        <taxon>Bacteria</taxon>
        <taxon>Pseudomonadati</taxon>
        <taxon>Nitrospirota</taxon>
        <taxon>Nitrospiria</taxon>
        <taxon>Nitrospirales</taxon>
        <taxon>Nitrospiraceae</taxon>
        <taxon>Nitrospira</taxon>
    </lineage>
</organism>
<sequence length="61" mass="6846">MSVSPEEFFMYLTIGLIVVIPVSVRIYRRLTMNRTAQMLKEEFGVDPDAPASDPSTGSKRP</sequence>
<evidence type="ECO:0000313" key="4">
    <source>
        <dbReference type="Proteomes" id="UP001179121"/>
    </source>
</evidence>
<dbReference type="KEGG" id="nti:DNFV4_01603"/>
<keyword evidence="2" id="KW-1133">Transmembrane helix</keyword>
<accession>A0AA86MY26</accession>
<dbReference type="AlphaFoldDB" id="A0AA86MY26"/>
<name>A0AA86MY26_9BACT</name>
<evidence type="ECO:0000313" key="3">
    <source>
        <dbReference type="EMBL" id="CAI4031174.1"/>
    </source>
</evidence>